<gene>
    <name evidence="2" type="ORF">JKP88DRAFT_251604</name>
</gene>
<dbReference type="PROSITE" id="PS50280">
    <property type="entry name" value="SET"/>
    <property type="match status" value="1"/>
</dbReference>
<accession>A0A835ZFJ9</accession>
<dbReference type="Gene3D" id="2.170.270.10">
    <property type="entry name" value="SET domain"/>
    <property type="match status" value="1"/>
</dbReference>
<evidence type="ECO:0000313" key="2">
    <source>
        <dbReference type="EMBL" id="KAG5191272.1"/>
    </source>
</evidence>
<dbReference type="OrthoDB" id="1678912at2759"/>
<dbReference type="SUPFAM" id="SSF82199">
    <property type="entry name" value="SET domain"/>
    <property type="match status" value="1"/>
</dbReference>
<dbReference type="AlphaFoldDB" id="A0A835ZFJ9"/>
<evidence type="ECO:0000259" key="1">
    <source>
        <dbReference type="PROSITE" id="PS50280"/>
    </source>
</evidence>
<organism evidence="2 3">
    <name type="scientific">Tribonema minus</name>
    <dbReference type="NCBI Taxonomy" id="303371"/>
    <lineage>
        <taxon>Eukaryota</taxon>
        <taxon>Sar</taxon>
        <taxon>Stramenopiles</taxon>
        <taxon>Ochrophyta</taxon>
        <taxon>PX clade</taxon>
        <taxon>Xanthophyceae</taxon>
        <taxon>Tribonematales</taxon>
        <taxon>Tribonemataceae</taxon>
        <taxon>Tribonema</taxon>
    </lineage>
</organism>
<dbReference type="Pfam" id="PF00856">
    <property type="entry name" value="SET"/>
    <property type="match status" value="1"/>
</dbReference>
<dbReference type="InterPro" id="IPR001214">
    <property type="entry name" value="SET_dom"/>
</dbReference>
<comment type="caution">
    <text evidence="2">The sequence shown here is derived from an EMBL/GenBank/DDBJ whole genome shotgun (WGS) entry which is preliminary data.</text>
</comment>
<protein>
    <recommendedName>
        <fullName evidence="1">SET domain-containing protein</fullName>
    </recommendedName>
</protein>
<reference evidence="2" key="1">
    <citation type="submission" date="2021-02" db="EMBL/GenBank/DDBJ databases">
        <title>First Annotated Genome of the Yellow-green Alga Tribonema minus.</title>
        <authorList>
            <person name="Mahan K.M."/>
        </authorList>
    </citation>
    <scope>NUCLEOTIDE SEQUENCE</scope>
    <source>
        <strain evidence="2">UTEX B ZZ1240</strain>
    </source>
</reference>
<dbReference type="Proteomes" id="UP000664859">
    <property type="component" value="Unassembled WGS sequence"/>
</dbReference>
<proteinExistence type="predicted"/>
<evidence type="ECO:0000313" key="3">
    <source>
        <dbReference type="Proteomes" id="UP000664859"/>
    </source>
</evidence>
<dbReference type="InterPro" id="IPR046341">
    <property type="entry name" value="SET_dom_sf"/>
</dbReference>
<keyword evidence="3" id="KW-1185">Reference proteome</keyword>
<sequence>MDSRYGAGDTYNSVYAIGFHREVNSQGDEITSSSIDAACKRGIASLINHGKSVHPRDQPEVGVQYANCYWRKKPDAKTLTPTRIFVEAKRDIKHGQELRIDYGGKQSYKILAADYDDTDLYSNPPNIRTCTEYVRARAVPQCSPHTRSRSRTPARCRK</sequence>
<name>A0A835ZFJ9_9STRA</name>
<feature type="domain" description="SET" evidence="1">
    <location>
        <begin position="1"/>
        <end position="103"/>
    </location>
</feature>
<dbReference type="EMBL" id="JAFCMP010000021">
    <property type="protein sequence ID" value="KAG5191272.1"/>
    <property type="molecule type" value="Genomic_DNA"/>
</dbReference>